<evidence type="ECO:0008006" key="5">
    <source>
        <dbReference type="Google" id="ProtNLM"/>
    </source>
</evidence>
<dbReference type="GO" id="GO:0031591">
    <property type="term" value="P:wybutosine biosynthetic process"/>
    <property type="evidence" value="ECO:0007669"/>
    <property type="project" value="TreeGrafter"/>
</dbReference>
<dbReference type="InterPro" id="IPR015915">
    <property type="entry name" value="Kelch-typ_b-propeller"/>
</dbReference>
<dbReference type="Proteomes" id="UP000249169">
    <property type="component" value="Unassembled WGS sequence"/>
</dbReference>
<dbReference type="GO" id="GO:0008175">
    <property type="term" value="F:tRNA methyltransferase activity"/>
    <property type="evidence" value="ECO:0007669"/>
    <property type="project" value="TreeGrafter"/>
</dbReference>
<dbReference type="EMBL" id="QHKO01000001">
    <property type="protein sequence ID" value="RAL25081.1"/>
    <property type="molecule type" value="Genomic_DNA"/>
</dbReference>
<name>A0A328CCT7_9DELT</name>
<evidence type="ECO:0000256" key="1">
    <source>
        <dbReference type="ARBA" id="ARBA00010703"/>
    </source>
</evidence>
<accession>A0A328CCT7</accession>
<dbReference type="Gene3D" id="2.120.10.80">
    <property type="entry name" value="Kelch-type beta propeller"/>
    <property type="match status" value="1"/>
</dbReference>
<comment type="similarity">
    <text evidence="1">Belongs to the methyltransferase superfamily. LCMT family.</text>
</comment>
<dbReference type="GO" id="GO:0030488">
    <property type="term" value="P:tRNA methylation"/>
    <property type="evidence" value="ECO:0007669"/>
    <property type="project" value="TreeGrafter"/>
</dbReference>
<dbReference type="PANTHER" id="PTHR46529:SF1">
    <property type="entry name" value="TRNA WYBUTOSINE-SYNTHESIZING PROTEIN 4"/>
    <property type="match status" value="1"/>
</dbReference>
<sequence length="569" mass="60600">MVSNLWEQKILPLVLGAALVGAAGCGPDEASPRVQVSLFGWGPNGEGGQGFVTGLPDYPGAQTVTVKVTQPNDRRVLERSSFAFASRSASLPDITYGERIRLDVEVFDANNQLLAAGSTPMFTFEPGSPLRSFRAMVSPVGQAAPVGSLILDSESDQTRLVQSAFDYRGEDRSWLGRIGHESAATSEGEILIVGGGSPTGFYQPFTTPSLTEVYDDIQVFSPVTGYFTSLAQDDASEAVGMIGRDKLAEPRAFHTVTALGEDRYLVAGGFTLRDGVARPVDTLELIDLNEPPGTRVRSIIDFNGNPVRLNSPRAHHTATLRSSDGAVLIAGGIGREDQVLSTFEVVNVRAAEVSLPIDMSSPRVGHSAVLLHDGQTVWVAGGRTRSQVLDSSELLVPAGASSMSQPGVDLGRARYGASARRVRSGGGDLVLMVGGFTSLSEGASASYELGRPLQDQWIAMSEQRMESARGVAAMVELPQTGDLLIVGGLDPDRQVVTSAERLVFQGLSAIPPFAVEELGSLYQERYDFTADVASNGQVLITGGMSRENNNVARHDAEYFNAYDPVRPPL</sequence>
<organism evidence="3 4">
    <name type="scientific">Lujinxingia litoralis</name>
    <dbReference type="NCBI Taxonomy" id="2211119"/>
    <lineage>
        <taxon>Bacteria</taxon>
        <taxon>Deltaproteobacteria</taxon>
        <taxon>Bradymonadales</taxon>
        <taxon>Lujinxingiaceae</taxon>
        <taxon>Lujinxingia</taxon>
    </lineage>
</organism>
<comment type="caution">
    <text evidence="3">The sequence shown here is derived from an EMBL/GenBank/DDBJ whole genome shotgun (WGS) entry which is preliminary data.</text>
</comment>
<gene>
    <name evidence="3" type="ORF">DL240_02380</name>
</gene>
<dbReference type="Gene3D" id="2.130.10.80">
    <property type="entry name" value="Galactose oxidase/kelch, beta-propeller"/>
    <property type="match status" value="1"/>
</dbReference>
<keyword evidence="4" id="KW-1185">Reference proteome</keyword>
<evidence type="ECO:0000313" key="3">
    <source>
        <dbReference type="EMBL" id="RAL25081.1"/>
    </source>
</evidence>
<evidence type="ECO:0000256" key="2">
    <source>
        <dbReference type="ARBA" id="ARBA00022691"/>
    </source>
</evidence>
<evidence type="ECO:0000313" key="4">
    <source>
        <dbReference type="Proteomes" id="UP000249169"/>
    </source>
</evidence>
<dbReference type="InterPro" id="IPR037293">
    <property type="entry name" value="Gal_Oxidase_central_sf"/>
</dbReference>
<dbReference type="PANTHER" id="PTHR46529">
    <property type="entry name" value="TRNA WYBUTOSINE-SYNTHESIZING PROTEIN 4"/>
    <property type="match status" value="1"/>
</dbReference>
<reference evidence="3 4" key="1">
    <citation type="submission" date="2018-05" db="EMBL/GenBank/DDBJ databases">
        <title>Lujinxingia marina gen. nov. sp. nov., a new facultative anaerobic member of the class Deltaproteobacteria, and proposal of Lujinxingaceae fam. nov.</title>
        <authorList>
            <person name="Li C.-M."/>
        </authorList>
    </citation>
    <scope>NUCLEOTIDE SEQUENCE [LARGE SCALE GENOMIC DNA]</scope>
    <source>
        <strain evidence="3 4">B210</strain>
    </source>
</reference>
<dbReference type="AlphaFoldDB" id="A0A328CCT7"/>
<keyword evidence="2" id="KW-0949">S-adenosyl-L-methionine</keyword>
<proteinExistence type="inferred from homology"/>
<protein>
    <recommendedName>
        <fullName evidence="5">Kelch-like protein</fullName>
    </recommendedName>
</protein>
<dbReference type="SUPFAM" id="SSF117281">
    <property type="entry name" value="Kelch motif"/>
    <property type="match status" value="1"/>
</dbReference>